<dbReference type="PIRSF" id="PIRSF000390">
    <property type="entry name" value="PLP_StrS"/>
    <property type="match status" value="1"/>
</dbReference>
<dbReference type="InterPro" id="IPR015422">
    <property type="entry name" value="PyrdxlP-dep_Trfase_small"/>
</dbReference>
<dbReference type="Proteomes" id="UP000253209">
    <property type="component" value="Unassembled WGS sequence"/>
</dbReference>
<dbReference type="PANTHER" id="PTHR30244">
    <property type="entry name" value="TRANSAMINASE"/>
    <property type="match status" value="1"/>
</dbReference>
<evidence type="ECO:0000256" key="3">
    <source>
        <dbReference type="PIRSR" id="PIRSR000390-1"/>
    </source>
</evidence>
<keyword evidence="7" id="KW-1185">Reference proteome</keyword>
<evidence type="ECO:0000256" key="2">
    <source>
        <dbReference type="ARBA" id="ARBA00037999"/>
    </source>
</evidence>
<dbReference type="GO" id="GO:0030170">
    <property type="term" value="F:pyridoxal phosphate binding"/>
    <property type="evidence" value="ECO:0007669"/>
    <property type="project" value="TreeGrafter"/>
</dbReference>
<dbReference type="AlphaFoldDB" id="A0A367GPG1"/>
<dbReference type="InterPro" id="IPR000653">
    <property type="entry name" value="DegT/StrS_aminotransferase"/>
</dbReference>
<gene>
    <name evidence="6" type="ORF">DJ568_12185</name>
</gene>
<comment type="similarity">
    <text evidence="2 5">Belongs to the DegT/DnrJ/EryC1 family.</text>
</comment>
<accession>A0A367GPG1</accession>
<feature type="modified residue" description="N6-(pyridoxal phosphate)lysine" evidence="4">
    <location>
        <position position="185"/>
    </location>
</feature>
<evidence type="ECO:0000313" key="6">
    <source>
        <dbReference type="EMBL" id="RCH54573.1"/>
    </source>
</evidence>
<keyword evidence="6" id="KW-0808">Transferase</keyword>
<dbReference type="InterPro" id="IPR015424">
    <property type="entry name" value="PyrdxlP-dep_Trfase"/>
</dbReference>
<dbReference type="RefSeq" id="WP_114005556.1">
    <property type="nucleotide sequence ID" value="NZ_QGDC01000006.1"/>
</dbReference>
<dbReference type="Gene3D" id="3.40.640.10">
    <property type="entry name" value="Type I PLP-dependent aspartate aminotransferase-like (Major domain)"/>
    <property type="match status" value="1"/>
</dbReference>
<keyword evidence="1 4" id="KW-0663">Pyridoxal phosphate</keyword>
<keyword evidence="6" id="KW-0032">Aminotransferase</keyword>
<dbReference type="InterPro" id="IPR015421">
    <property type="entry name" value="PyrdxlP-dep_Trfase_major"/>
</dbReference>
<feature type="active site" description="Proton acceptor" evidence="3">
    <location>
        <position position="185"/>
    </location>
</feature>
<protein>
    <submittedName>
        <fullName evidence="6">Aminotransferase</fullName>
    </submittedName>
</protein>
<dbReference type="SUPFAM" id="SSF53383">
    <property type="entry name" value="PLP-dependent transferases"/>
    <property type="match status" value="1"/>
</dbReference>
<evidence type="ECO:0000256" key="4">
    <source>
        <dbReference type="PIRSR" id="PIRSR000390-2"/>
    </source>
</evidence>
<name>A0A367GPG1_9SPHI</name>
<dbReference type="PANTHER" id="PTHR30244:SF36">
    <property type="entry name" value="3-OXO-GLUCOSE-6-PHOSPHATE:GLUTAMATE AMINOTRANSFERASE"/>
    <property type="match status" value="1"/>
</dbReference>
<dbReference type="GO" id="GO:0000271">
    <property type="term" value="P:polysaccharide biosynthetic process"/>
    <property type="evidence" value="ECO:0007669"/>
    <property type="project" value="TreeGrafter"/>
</dbReference>
<evidence type="ECO:0000256" key="5">
    <source>
        <dbReference type="RuleBase" id="RU004508"/>
    </source>
</evidence>
<dbReference type="GO" id="GO:0008483">
    <property type="term" value="F:transaminase activity"/>
    <property type="evidence" value="ECO:0007669"/>
    <property type="project" value="UniProtKB-KW"/>
</dbReference>
<sequence>MIPYEDLKRLNRPFEEQFQQRYSDFIKKGHYILGEELASFEKAFAAYHNVPHCIGVSNGLDALILSLKACRLPAGAEVIVPAHTYIATILAILNCQLKPVLIEPDINTYNIDPEKIEEAITANTKAIMVVHLYGKCCNMGAIMRIKQKYNLVLIEDCAQAHGAAYQGRLAGTFGEFGAFSFYPTKNLGALGDAGGVLVQDQTNAEMLLKLRNYGSKVKYYNDVIGQNARLDELQAAFLSVKLAYLHQMNAHRNKLANLYFDNLTDKFVLPARDHDYHDVFHIFSIRHPRRDDLQAYLLKHQIGTVIHYPVAPHRQKALKDVFTGSYPITEEIHRTTLSLPCSFCHTEDEVYQVIEVLNKYK</sequence>
<proteinExistence type="inferred from homology"/>
<evidence type="ECO:0000313" key="7">
    <source>
        <dbReference type="Proteomes" id="UP000253209"/>
    </source>
</evidence>
<dbReference type="Gene3D" id="3.90.1150.10">
    <property type="entry name" value="Aspartate Aminotransferase, domain 1"/>
    <property type="match status" value="1"/>
</dbReference>
<dbReference type="OrthoDB" id="9804264at2"/>
<dbReference type="EMBL" id="QGDC01000006">
    <property type="protein sequence ID" value="RCH54573.1"/>
    <property type="molecule type" value="Genomic_DNA"/>
</dbReference>
<evidence type="ECO:0000256" key="1">
    <source>
        <dbReference type="ARBA" id="ARBA00022898"/>
    </source>
</evidence>
<organism evidence="6 7">
    <name type="scientific">Mucilaginibacter hurinus</name>
    <dbReference type="NCBI Taxonomy" id="2201324"/>
    <lineage>
        <taxon>Bacteria</taxon>
        <taxon>Pseudomonadati</taxon>
        <taxon>Bacteroidota</taxon>
        <taxon>Sphingobacteriia</taxon>
        <taxon>Sphingobacteriales</taxon>
        <taxon>Sphingobacteriaceae</taxon>
        <taxon>Mucilaginibacter</taxon>
    </lineage>
</organism>
<comment type="caution">
    <text evidence="6">The sequence shown here is derived from an EMBL/GenBank/DDBJ whole genome shotgun (WGS) entry which is preliminary data.</text>
</comment>
<dbReference type="Pfam" id="PF01041">
    <property type="entry name" value="DegT_DnrJ_EryC1"/>
    <property type="match status" value="1"/>
</dbReference>
<dbReference type="CDD" id="cd00616">
    <property type="entry name" value="AHBA_syn"/>
    <property type="match status" value="1"/>
</dbReference>
<reference evidence="6 7" key="1">
    <citation type="submission" date="2018-05" db="EMBL/GenBank/DDBJ databases">
        <title>Mucilaginibacter hurinus sp. nov., isolated from briquette warehouse soil.</title>
        <authorList>
            <person name="Choi L."/>
        </authorList>
    </citation>
    <scope>NUCLEOTIDE SEQUENCE [LARGE SCALE GENOMIC DNA]</scope>
    <source>
        <strain evidence="6 7">ZR32</strain>
    </source>
</reference>